<keyword evidence="5" id="KW-0472">Membrane</keyword>
<keyword evidence="5" id="KW-0812">Transmembrane</keyword>
<feature type="transmembrane region" description="Helical" evidence="5">
    <location>
        <begin position="128"/>
        <end position="146"/>
    </location>
</feature>
<dbReference type="GO" id="GO:0005524">
    <property type="term" value="F:ATP binding"/>
    <property type="evidence" value="ECO:0007669"/>
    <property type="project" value="UniProtKB-UniRule"/>
</dbReference>
<protein>
    <submittedName>
        <fullName evidence="7">Cell division protein FtsK</fullName>
    </submittedName>
</protein>
<dbReference type="AlphaFoldDB" id="A0A2U2N9R1"/>
<name>A0A2U2N9R1_9BIFI</name>
<evidence type="ECO:0000256" key="5">
    <source>
        <dbReference type="SAM" id="Phobius"/>
    </source>
</evidence>
<reference evidence="7 8" key="1">
    <citation type="journal article" date="2018" name="Int. J. Syst. Evol. Microbiol.">
        <title>Bifidobacterium callitrichidarum sp. nov. from the faeces of the emperor tamarin (Saguinus imperator).</title>
        <authorList>
            <person name="Modesto M."/>
            <person name="Michelini S."/>
            <person name="Sansosti M.C."/>
            <person name="De Filippo C."/>
            <person name="Cavalieri D."/>
            <person name="Qvirist L."/>
            <person name="Andlid T."/>
            <person name="Spiezio C."/>
            <person name="Sandri C."/>
            <person name="Pascarelli S."/>
            <person name="Sgorbati B."/>
            <person name="Mattarelli P."/>
        </authorList>
    </citation>
    <scope>NUCLEOTIDE SEQUENCE [LARGE SCALE GENOMIC DNA]</scope>
    <source>
        <strain evidence="7 8">TRI 5</strain>
    </source>
</reference>
<organism evidence="7 8">
    <name type="scientific">Bifidobacterium callitrichidarum</name>
    <dbReference type="NCBI Taxonomy" id="2052941"/>
    <lineage>
        <taxon>Bacteria</taxon>
        <taxon>Bacillati</taxon>
        <taxon>Actinomycetota</taxon>
        <taxon>Actinomycetes</taxon>
        <taxon>Bifidobacteriales</taxon>
        <taxon>Bifidobacteriaceae</taxon>
        <taxon>Bifidobacterium</taxon>
    </lineage>
</organism>
<keyword evidence="1 3" id="KW-0547">Nucleotide-binding</keyword>
<dbReference type="PROSITE" id="PS50901">
    <property type="entry name" value="FTSK"/>
    <property type="match status" value="1"/>
</dbReference>
<dbReference type="GO" id="GO:0051301">
    <property type="term" value="P:cell division"/>
    <property type="evidence" value="ECO:0007669"/>
    <property type="project" value="UniProtKB-KW"/>
</dbReference>
<keyword evidence="2 3" id="KW-0067">ATP-binding</keyword>
<dbReference type="InterPro" id="IPR027417">
    <property type="entry name" value="P-loop_NTPase"/>
</dbReference>
<evidence type="ECO:0000259" key="6">
    <source>
        <dbReference type="PROSITE" id="PS50901"/>
    </source>
</evidence>
<dbReference type="GO" id="GO:0003677">
    <property type="term" value="F:DNA binding"/>
    <property type="evidence" value="ECO:0007669"/>
    <property type="project" value="InterPro"/>
</dbReference>
<dbReference type="SUPFAM" id="SSF52540">
    <property type="entry name" value="P-loop containing nucleoside triphosphate hydrolases"/>
    <property type="match status" value="1"/>
</dbReference>
<evidence type="ECO:0000256" key="2">
    <source>
        <dbReference type="ARBA" id="ARBA00022840"/>
    </source>
</evidence>
<evidence type="ECO:0000313" key="8">
    <source>
        <dbReference type="Proteomes" id="UP000245876"/>
    </source>
</evidence>
<feature type="domain" description="FtsK" evidence="6">
    <location>
        <begin position="830"/>
        <end position="1040"/>
    </location>
</feature>
<feature type="transmembrane region" description="Helical" evidence="5">
    <location>
        <begin position="200"/>
        <end position="219"/>
    </location>
</feature>
<dbReference type="Gene3D" id="3.40.50.300">
    <property type="entry name" value="P-loop containing nucleotide triphosphate hydrolases"/>
    <property type="match status" value="1"/>
</dbReference>
<feature type="compositionally biased region" description="Acidic residues" evidence="4">
    <location>
        <begin position="1139"/>
        <end position="1149"/>
    </location>
</feature>
<dbReference type="Pfam" id="PF01580">
    <property type="entry name" value="FtsK_SpoIIIE"/>
    <property type="match status" value="1"/>
</dbReference>
<dbReference type="PANTHER" id="PTHR22683">
    <property type="entry name" value="SPORULATION PROTEIN RELATED"/>
    <property type="match status" value="1"/>
</dbReference>
<dbReference type="Proteomes" id="UP000245876">
    <property type="component" value="Unassembled WGS sequence"/>
</dbReference>
<gene>
    <name evidence="7" type="ORF">DF196_07075</name>
</gene>
<dbReference type="PANTHER" id="PTHR22683:SF41">
    <property type="entry name" value="DNA TRANSLOCASE FTSK"/>
    <property type="match status" value="1"/>
</dbReference>
<keyword evidence="5" id="KW-1133">Transmembrane helix</keyword>
<feature type="transmembrane region" description="Helical" evidence="5">
    <location>
        <begin position="152"/>
        <end position="171"/>
    </location>
</feature>
<accession>A0A2U2N9R1</accession>
<evidence type="ECO:0000256" key="1">
    <source>
        <dbReference type="ARBA" id="ARBA00022741"/>
    </source>
</evidence>
<dbReference type="InterPro" id="IPR050206">
    <property type="entry name" value="FtsK/SpoIIIE/SftA"/>
</dbReference>
<dbReference type="InterPro" id="IPR002543">
    <property type="entry name" value="FtsK_dom"/>
</dbReference>
<evidence type="ECO:0000256" key="3">
    <source>
        <dbReference type="PROSITE-ProRule" id="PRU00289"/>
    </source>
</evidence>
<feature type="transmembrane region" description="Helical" evidence="5">
    <location>
        <begin position="65"/>
        <end position="82"/>
    </location>
</feature>
<proteinExistence type="predicted"/>
<keyword evidence="8" id="KW-1185">Reference proteome</keyword>
<feature type="compositionally biased region" description="Polar residues" evidence="4">
    <location>
        <begin position="1122"/>
        <end position="1138"/>
    </location>
</feature>
<feature type="region of interest" description="Disordered" evidence="4">
    <location>
        <begin position="1122"/>
        <end position="1149"/>
    </location>
</feature>
<evidence type="ECO:0000256" key="4">
    <source>
        <dbReference type="SAM" id="MobiDB-lite"/>
    </source>
</evidence>
<keyword evidence="7" id="KW-0132">Cell division</keyword>
<evidence type="ECO:0000313" key="7">
    <source>
        <dbReference type="EMBL" id="PWG65689.1"/>
    </source>
</evidence>
<comment type="caution">
    <text evidence="7">The sequence shown here is derived from an EMBL/GenBank/DDBJ whole genome shotgun (WGS) entry which is preliminary data.</text>
</comment>
<keyword evidence="7" id="KW-0131">Cell cycle</keyword>
<sequence>MHAQTNILPIRLLHPLSPIRRHLMAYPRQRGKSNQPPQPVPAGLWFSMFMAVALLFWWLRWPAMPIVWLGIVIAGLAAKPPMQTKKSDEPDPRQMAAYRKWKDMLAGLLPFQAGQDGGKARPNKQWTTVWRVGFWGWMLLGMMVSLNSPYPWVGPLNMLFSFWTGMCWMQYKDRKVDRRHPYQGVSISSFWTKAPMGKRIAVGVTTGVLVFVFFLAWYLEFTGFAAIWAVPASVMLWMICLLDGKRQTAAWKEQVQWQKTLDGWIADENSPMHKPWNNAYLTQVSTLGDRQNPLIVLRVRIQGDVMSVMKAGIEAIKPAAFDADYNFVELLRAKQRKQGVDTFSPNSVRLILAKDESALPDITQRSAGEKLATLMCDIAYAQVGHLFNKQPPLTTVTDVSDDDTEAAWLITFTDPPVGGDELSNIGLSWLVNEPSPGDIIHLPIHRDLFDKFHLAADPSTPLSDKGNKCKTPSGVYCRGFDENGKPNVVTREPSFQAYIDMERRYKQEVDTWTSIIGNSKIKAPEPYFDSEAEGRVMDVRAVTMQYIIASTRTVADYARLDMSALDPSAAYIGMCESSNNFAKVIRIYGMRVPRRLDQLKGPSPATAVYAKCLIYKALLNELSGSKTVTISSCLLESRDVPLWRIQIRLGGGATVADFRNKDERIRAAAGISTIYWDWQSASEATIWAMNRPYLAPEDISHFKKPATQKQLIKVALSNSWGIAGVADRSGNTPKVMDLSVLPRNHSVIKARFRIPAGLSLDKPQANLGKFLTAADYSYGRILERGDENGSDQWDMLLSKHSPFPKIVNADWLEAMKFDDRRFPLGVDDMGEPVVWDVRQTPHLAVMGKSGTGKSSLAQIPAVEALLHGYQLIIIDPSKGANDFKMWGDPRSLAFIGQGDFRGTEAAILWAEAEMGRRVRLMAEQGYQNIVDMPDEERPPRILIIFDEFNSYLNGIEKPASNPTGDTTIANFNSRINNRNASIRRTGGAMARIAVQGRTAGINMLLGAQRISGDDMDKIQGGRAFFKTLGRIMLGSDSLAGVVAAQNLSEANRLQRSIKDGEGMPMGRGIYESADGRLSAVQTWYSGGNQAIEEILADVPPVEKVDISEYLPPEADTFGEVDQQQAEQVLSESDQTISDEQIEDAEELDW</sequence>
<feature type="binding site" evidence="3">
    <location>
        <begin position="847"/>
        <end position="854"/>
    </location>
    <ligand>
        <name>ATP</name>
        <dbReference type="ChEBI" id="CHEBI:30616"/>
    </ligand>
</feature>
<dbReference type="EMBL" id="QFFM01000012">
    <property type="protein sequence ID" value="PWG65689.1"/>
    <property type="molecule type" value="Genomic_DNA"/>
</dbReference>